<dbReference type="EnsemblMetazoa" id="LLOJ004040-RA">
    <property type="protein sequence ID" value="LLOJ004040-PA"/>
    <property type="gene ID" value="LLOJ004040"/>
</dbReference>
<accession>A0A1B0CHX8</accession>
<feature type="region of interest" description="Disordered" evidence="1">
    <location>
        <begin position="439"/>
        <end position="476"/>
    </location>
</feature>
<feature type="region of interest" description="Disordered" evidence="1">
    <location>
        <begin position="326"/>
        <end position="369"/>
    </location>
</feature>
<dbReference type="AlphaFoldDB" id="A0A1B0CHX8"/>
<feature type="region of interest" description="Disordered" evidence="1">
    <location>
        <begin position="182"/>
        <end position="214"/>
    </location>
</feature>
<dbReference type="VEuPathDB" id="VectorBase:LLONM1_001512"/>
<feature type="region of interest" description="Disordered" evidence="1">
    <location>
        <begin position="772"/>
        <end position="818"/>
    </location>
</feature>
<evidence type="ECO:0000313" key="3">
    <source>
        <dbReference type="Proteomes" id="UP000092461"/>
    </source>
</evidence>
<feature type="compositionally biased region" description="Polar residues" evidence="1">
    <location>
        <begin position="552"/>
        <end position="567"/>
    </location>
</feature>
<feature type="region of interest" description="Disordered" evidence="1">
    <location>
        <begin position="854"/>
        <end position="875"/>
    </location>
</feature>
<feature type="compositionally biased region" description="Low complexity" evidence="1">
    <location>
        <begin position="573"/>
        <end position="592"/>
    </location>
</feature>
<sequence length="1036" mass="111450">MNITSAVSSYYITEAEGRLLNEINHKHSESHFGREMFTVKDLVVRLSDVSKFWTFLDVCYKKLLMGNNGQGQSEKCGFIRINKESVVPYTVRDGQKFVPLFYFEGETENLKLKADNLSGWDLSYLKFCCKVQGIRNELFASDKVAVISLTDIKSYFPPGTQFEDYWPNKVVDTQLLVQKSNANSSVHWTRQPTAPPPKPTSSTQSKAAPTRKQATAVSYGNAAMSQVNMQQRLPGQMGSTNTPVVSNVWSNLTSVSGLNLTPGQQEHQAQSQRAYPTTRSQVQNIMQRQPYNVNFPPVAAAAAAMSAMTGLSSSSNQVPPPLIRGAQQAPTSHHMSSCVTGPPSLRSSNSLTINPVATPSHLLPPPPPYSASSNHLHEYLLANVSLASSPKNNHYASGGSNKTTYSTSNYNNNNSDYLLNNNILNAIYSKTAVTSIANHPVGSPARASPNQSHSVSSSGQPKQPPPPLIPMPNTSASDAFSAIRDTLQQLRSLKSLTTTFLPQNIPIPDPYGSPSPSSHAAGTTSPFSLHPLSMVPAAQSPVDIKPQPPTFSPSLANRQTKSVTMSATDVIDLSSPPRSAASLLHHQQQQQQQHHHQQHHQQQQQLQQQQQILQQQRGQQILTNGRCNTNAQNLMHGAPSAASAAAQVAAMQQHQRQSSVDASRLSAIPEMVSHNGNVPYKMQKAQIDGCTVPCINMKAYTYTDLLMTLADLKDIFFPHMTLENCRKVLDVLNESIEGVPGVWASWHGEYGPGTGAGYHQFHATAQVHGTESDTGAACTQAGEDQLGNGVGDANGSSSSGSSGVTGAGSNRTASEGGESTWRNILSDFSTQYPSVRTSLALETAEKAHNLAQLAQFPSPPVPPSNYHHHHHHHDGGKKLYSACRYQNDKLDYYSPSALAVAAGYNAMSYGNTETVATSVNRNSSYIPPPSPFSTLNEHHHQQMQQHQQSAIYAAAVAAAASHFPTGASSGASGGGAAGSANAAGSNSYHLQVPNVAGSVHDTGAARSCALPSPTIYPPTPPPSAPWVHPWFVEIQK</sequence>
<dbReference type="VEuPathDB" id="VectorBase:LLOJ004040"/>
<dbReference type="EMBL" id="AJWK01012849">
    <property type="status" value="NOT_ANNOTATED_CDS"/>
    <property type="molecule type" value="Genomic_DNA"/>
</dbReference>
<feature type="compositionally biased region" description="Basic residues" evidence="1">
    <location>
        <begin position="866"/>
        <end position="875"/>
    </location>
</feature>
<dbReference type="EMBL" id="AJWK01012850">
    <property type="status" value="NOT_ANNOTATED_CDS"/>
    <property type="molecule type" value="Genomic_DNA"/>
</dbReference>
<keyword evidence="3" id="KW-1185">Reference proteome</keyword>
<evidence type="ECO:0000313" key="2">
    <source>
        <dbReference type="EnsemblMetazoa" id="LLOJ004040-PA"/>
    </source>
</evidence>
<dbReference type="EMBL" id="AJWK01012851">
    <property type="status" value="NOT_ANNOTATED_CDS"/>
    <property type="molecule type" value="Genomic_DNA"/>
</dbReference>
<feature type="region of interest" description="Disordered" evidence="1">
    <location>
        <begin position="503"/>
        <end position="610"/>
    </location>
</feature>
<name>A0A1B0CHX8_LUTLO</name>
<feature type="compositionally biased region" description="Polar residues" evidence="1">
    <location>
        <begin position="328"/>
        <end position="353"/>
    </location>
</feature>
<organism evidence="2 3">
    <name type="scientific">Lutzomyia longipalpis</name>
    <name type="common">Sand fly</name>
    <dbReference type="NCBI Taxonomy" id="7200"/>
    <lineage>
        <taxon>Eukaryota</taxon>
        <taxon>Metazoa</taxon>
        <taxon>Ecdysozoa</taxon>
        <taxon>Arthropoda</taxon>
        <taxon>Hexapoda</taxon>
        <taxon>Insecta</taxon>
        <taxon>Pterygota</taxon>
        <taxon>Neoptera</taxon>
        <taxon>Endopterygota</taxon>
        <taxon>Diptera</taxon>
        <taxon>Nematocera</taxon>
        <taxon>Psychodoidea</taxon>
        <taxon>Psychodidae</taxon>
        <taxon>Lutzomyia</taxon>
        <taxon>Lutzomyia</taxon>
    </lineage>
</organism>
<evidence type="ECO:0000256" key="1">
    <source>
        <dbReference type="SAM" id="MobiDB-lite"/>
    </source>
</evidence>
<reference evidence="2" key="1">
    <citation type="submission" date="2020-05" db="UniProtKB">
        <authorList>
            <consortium name="EnsemblMetazoa"/>
        </authorList>
    </citation>
    <scope>IDENTIFICATION</scope>
    <source>
        <strain evidence="2">Jacobina</strain>
    </source>
</reference>
<dbReference type="Proteomes" id="UP000092461">
    <property type="component" value="Unassembled WGS sequence"/>
</dbReference>
<feature type="compositionally biased region" description="Polar residues" evidence="1">
    <location>
        <begin position="514"/>
        <end position="527"/>
    </location>
</feature>
<dbReference type="EMBL" id="AJWK01012848">
    <property type="status" value="NOT_ANNOTATED_CDS"/>
    <property type="molecule type" value="Genomic_DNA"/>
</dbReference>
<feature type="compositionally biased region" description="Low complexity" evidence="1">
    <location>
        <begin position="600"/>
        <end position="610"/>
    </location>
</feature>
<proteinExistence type="predicted"/>
<protein>
    <submittedName>
        <fullName evidence="2">Uncharacterized protein</fullName>
    </submittedName>
</protein>
<feature type="compositionally biased region" description="Low complexity" evidence="1">
    <location>
        <begin position="791"/>
        <end position="809"/>
    </location>
</feature>